<feature type="active site" description="Charge relay system" evidence="3">
    <location>
        <position position="215"/>
    </location>
</feature>
<protein>
    <recommendedName>
        <fullName evidence="5">Amidase domain-containing protein</fullName>
    </recommendedName>
</protein>
<dbReference type="InterPro" id="IPR036928">
    <property type="entry name" value="AS_sf"/>
</dbReference>
<dbReference type="Gene3D" id="3.90.1300.10">
    <property type="entry name" value="Amidase signature (AS) domain"/>
    <property type="match status" value="1"/>
</dbReference>
<evidence type="ECO:0000256" key="2">
    <source>
        <dbReference type="ARBA" id="ARBA00022801"/>
    </source>
</evidence>
<evidence type="ECO:0000259" key="5">
    <source>
        <dbReference type="Pfam" id="PF01425"/>
    </source>
</evidence>
<evidence type="ECO:0000313" key="6">
    <source>
        <dbReference type="EMBL" id="PNP42587.1"/>
    </source>
</evidence>
<dbReference type="GO" id="GO:0016787">
    <property type="term" value="F:hydrolase activity"/>
    <property type="evidence" value="ECO:0007669"/>
    <property type="project" value="UniProtKB-KW"/>
</dbReference>
<sequence>MALEWEKKAEAKRQAILDSIPQKWRLDRIPSAEEQKDVTDEYIRQFLNSKEIEITETDVGGIAKQIAAGNWTSVEVTEAFCHRASLAHQLVNCVHEFFFDAAIESARALDAYFAKHKKTIGLLHGVPISLKDQLHVKGVETTMGYVGWIGTFQGIKDDPRRGTFESEIVRELRNLGAVFYCKTSCPQTLMSGETFNNIIEYTWNPKNRFLCSGGSSGGEGALIRLKGSPGGLGTDIAGSIRMPAAFSGTYGIKPTWDRLPRRGVATSVDGQNTVSSSIGPMATTAAGTKLLFQAILSQQPWLYDPRVVDMPWRDTLEAETKELTKVTSKGPLVFGVLKTDGIVNPQPPVARAISILTAALTKAGHRVVEWTPPANSHKALMGVLVNSWQYDGGKQVHDAFALSGEKIHPQILRLFGTSPKEPLDGIQIAANNIERRRLQSEYMDYWNSTIEITGTGRPVDGFISPVAPFAAARPQKYRYYGYSAFVNVLNYTSVNVPVTLADQNIDKYDPGYTPLNEVDGATMEDYDAELYDGAHVGLQIVGRSYTEEKMLVIAEYVSELLSQEHT</sequence>
<feature type="binding site" evidence="4">
    <location>
        <position position="189"/>
    </location>
    <ligand>
        <name>substrate</name>
    </ligand>
</feature>
<organism evidence="6 7">
    <name type="scientific">Trichoderma gamsii</name>
    <dbReference type="NCBI Taxonomy" id="398673"/>
    <lineage>
        <taxon>Eukaryota</taxon>
        <taxon>Fungi</taxon>
        <taxon>Dikarya</taxon>
        <taxon>Ascomycota</taxon>
        <taxon>Pezizomycotina</taxon>
        <taxon>Sordariomycetes</taxon>
        <taxon>Hypocreomycetidae</taxon>
        <taxon>Hypocreales</taxon>
        <taxon>Hypocreaceae</taxon>
        <taxon>Trichoderma</taxon>
    </lineage>
</organism>
<proteinExistence type="inferred from homology"/>
<dbReference type="SUPFAM" id="SSF75304">
    <property type="entry name" value="Amidase signature (AS) enzymes"/>
    <property type="match status" value="1"/>
</dbReference>
<dbReference type="PANTHER" id="PTHR46072:SF7">
    <property type="entry name" value="AMIDASE"/>
    <property type="match status" value="1"/>
</dbReference>
<comment type="similarity">
    <text evidence="1">Belongs to the amidase family.</text>
</comment>
<dbReference type="PIRSF" id="PIRSF001221">
    <property type="entry name" value="Amidase_fungi"/>
    <property type="match status" value="1"/>
</dbReference>
<dbReference type="OrthoDB" id="6428749at2759"/>
<dbReference type="EMBL" id="MTYH01000050">
    <property type="protein sequence ID" value="PNP42587.1"/>
    <property type="molecule type" value="Genomic_DNA"/>
</dbReference>
<feature type="active site" description="Charge relay system" evidence="3">
    <location>
        <position position="131"/>
    </location>
</feature>
<dbReference type="AlphaFoldDB" id="A0A2K0TAQ5"/>
<dbReference type="Pfam" id="PF01425">
    <property type="entry name" value="Amidase"/>
    <property type="match status" value="1"/>
</dbReference>
<comment type="caution">
    <text evidence="6">The sequence shown here is derived from an EMBL/GenBank/DDBJ whole genome shotgun (WGS) entry which is preliminary data.</text>
</comment>
<evidence type="ECO:0000256" key="1">
    <source>
        <dbReference type="ARBA" id="ARBA00009199"/>
    </source>
</evidence>
<gene>
    <name evidence="6" type="ORF">TGAMA5MH_05328</name>
</gene>
<accession>A0A2K0TAQ5</accession>
<dbReference type="PANTHER" id="PTHR46072">
    <property type="entry name" value="AMIDASE-RELATED-RELATED"/>
    <property type="match status" value="1"/>
</dbReference>
<evidence type="ECO:0000256" key="4">
    <source>
        <dbReference type="PIRSR" id="PIRSR001221-2"/>
    </source>
</evidence>
<evidence type="ECO:0000256" key="3">
    <source>
        <dbReference type="PIRSR" id="PIRSR001221-1"/>
    </source>
</evidence>
<feature type="binding site" evidence="4">
    <location>
        <begin position="236"/>
        <end position="239"/>
    </location>
    <ligand>
        <name>substrate</name>
    </ligand>
</feature>
<name>A0A2K0TAQ5_9HYPO</name>
<feature type="active site" description="Acyl-ester intermediate" evidence="3">
    <location>
        <position position="239"/>
    </location>
</feature>
<dbReference type="InterPro" id="IPR023631">
    <property type="entry name" value="Amidase_dom"/>
</dbReference>
<evidence type="ECO:0000313" key="7">
    <source>
        <dbReference type="Proteomes" id="UP000236546"/>
    </source>
</evidence>
<dbReference type="Proteomes" id="UP000236546">
    <property type="component" value="Unassembled WGS sequence"/>
</dbReference>
<feature type="domain" description="Amidase" evidence="5">
    <location>
        <begin position="75"/>
        <end position="551"/>
    </location>
</feature>
<feature type="binding site" evidence="4">
    <location>
        <position position="215"/>
    </location>
    <ligand>
        <name>substrate</name>
    </ligand>
</feature>
<keyword evidence="2" id="KW-0378">Hydrolase</keyword>
<reference evidence="6 7" key="1">
    <citation type="submission" date="2017-02" db="EMBL/GenBank/DDBJ databases">
        <title>Genomes of Trichoderma spp. with biocontrol activity.</title>
        <authorList>
            <person name="Gardiner D."/>
            <person name="Kazan K."/>
            <person name="Vos C."/>
            <person name="Harvey P."/>
        </authorList>
    </citation>
    <scope>NUCLEOTIDE SEQUENCE [LARGE SCALE GENOMIC DNA]</scope>
    <source>
        <strain evidence="6 7">A5MH</strain>
    </source>
</reference>